<reference evidence="1 2" key="1">
    <citation type="submission" date="2020-07" db="EMBL/GenBank/DDBJ databases">
        <title>Genomic Encyclopedia of Type Strains, Phase IV (KMG-V): Genome sequencing to study the core and pangenomes of soil and plant-associated prokaryotes.</title>
        <authorList>
            <person name="Whitman W."/>
        </authorList>
    </citation>
    <scope>NUCLEOTIDE SEQUENCE [LARGE SCALE GENOMIC DNA]</scope>
    <source>
        <strain evidence="1 2">SAS40</strain>
    </source>
</reference>
<protein>
    <submittedName>
        <fullName evidence="1">Uncharacterized protein</fullName>
    </submittedName>
</protein>
<proteinExistence type="predicted"/>
<keyword evidence="2" id="KW-1185">Reference proteome</keyword>
<evidence type="ECO:0000313" key="1">
    <source>
        <dbReference type="EMBL" id="NYE84293.1"/>
    </source>
</evidence>
<organism evidence="1 2">
    <name type="scientific">Pigmentiphaga litoralis</name>
    <dbReference type="NCBI Taxonomy" id="516702"/>
    <lineage>
        <taxon>Bacteria</taxon>
        <taxon>Pseudomonadati</taxon>
        <taxon>Pseudomonadota</taxon>
        <taxon>Betaproteobacteria</taxon>
        <taxon>Burkholderiales</taxon>
        <taxon>Alcaligenaceae</taxon>
        <taxon>Pigmentiphaga</taxon>
    </lineage>
</organism>
<gene>
    <name evidence="1" type="ORF">FHW18_003564</name>
</gene>
<comment type="caution">
    <text evidence="1">The sequence shown here is derived from an EMBL/GenBank/DDBJ whole genome shotgun (WGS) entry which is preliminary data.</text>
</comment>
<accession>A0A7Y9IXJ5</accession>
<dbReference type="RefSeq" id="WP_179587996.1">
    <property type="nucleotide sequence ID" value="NZ_JACBYR010000001.1"/>
</dbReference>
<sequence length="82" mass="9104">MPKTEGIKLAFARLASLNAELDGYPCRTCEAVDDATTLILHMVEALMARDRAYKRGGQATPTLATKRGLKEARCACMRYLKR</sequence>
<evidence type="ECO:0000313" key="2">
    <source>
        <dbReference type="Proteomes" id="UP000542125"/>
    </source>
</evidence>
<dbReference type="AlphaFoldDB" id="A0A7Y9IXJ5"/>
<dbReference type="EMBL" id="JACBYR010000001">
    <property type="protein sequence ID" value="NYE84293.1"/>
    <property type="molecule type" value="Genomic_DNA"/>
</dbReference>
<dbReference type="Proteomes" id="UP000542125">
    <property type="component" value="Unassembled WGS sequence"/>
</dbReference>
<name>A0A7Y9IXJ5_9BURK</name>